<evidence type="ECO:0000256" key="2">
    <source>
        <dbReference type="SAM" id="Phobius"/>
    </source>
</evidence>
<gene>
    <name evidence="3" type="ORF">GCM10009681_18480</name>
</gene>
<feature type="region of interest" description="Disordered" evidence="1">
    <location>
        <begin position="1"/>
        <end position="59"/>
    </location>
</feature>
<dbReference type="Proteomes" id="UP001500655">
    <property type="component" value="Unassembled WGS sequence"/>
</dbReference>
<feature type="compositionally biased region" description="Basic and acidic residues" evidence="1">
    <location>
        <begin position="15"/>
        <end position="56"/>
    </location>
</feature>
<feature type="transmembrane region" description="Helical" evidence="2">
    <location>
        <begin position="153"/>
        <end position="171"/>
    </location>
</feature>
<comment type="caution">
    <text evidence="3">The sequence shown here is derived from an EMBL/GenBank/DDBJ whole genome shotgun (WGS) entry which is preliminary data.</text>
</comment>
<evidence type="ECO:0008006" key="5">
    <source>
        <dbReference type="Google" id="ProtNLM"/>
    </source>
</evidence>
<name>A0ABP4W8E3_9ACTN</name>
<keyword evidence="2" id="KW-0812">Transmembrane</keyword>
<protein>
    <recommendedName>
        <fullName evidence="5">DUF308 domain-containing protein</fullName>
    </recommendedName>
</protein>
<keyword evidence="2" id="KW-1133">Transmembrane helix</keyword>
<reference evidence="4" key="1">
    <citation type="journal article" date="2019" name="Int. J. Syst. Evol. Microbiol.">
        <title>The Global Catalogue of Microorganisms (GCM) 10K type strain sequencing project: providing services to taxonomists for standard genome sequencing and annotation.</title>
        <authorList>
            <consortium name="The Broad Institute Genomics Platform"/>
            <consortium name="The Broad Institute Genome Sequencing Center for Infectious Disease"/>
            <person name="Wu L."/>
            <person name="Ma J."/>
        </authorList>
    </citation>
    <scope>NUCLEOTIDE SEQUENCE [LARGE SCALE GENOMIC DNA]</scope>
    <source>
        <strain evidence="4">JCM 13249</strain>
    </source>
</reference>
<accession>A0ABP4W8E3</accession>
<feature type="region of interest" description="Disordered" evidence="1">
    <location>
        <begin position="106"/>
        <end position="147"/>
    </location>
</feature>
<keyword evidence="4" id="KW-1185">Reference proteome</keyword>
<evidence type="ECO:0000313" key="4">
    <source>
        <dbReference type="Proteomes" id="UP001500655"/>
    </source>
</evidence>
<proteinExistence type="predicted"/>
<feature type="transmembrane region" description="Helical" evidence="2">
    <location>
        <begin position="207"/>
        <end position="226"/>
    </location>
</feature>
<keyword evidence="2" id="KW-0472">Membrane</keyword>
<organism evidence="3 4">
    <name type="scientific">Luedemannella helvata</name>
    <dbReference type="NCBI Taxonomy" id="349315"/>
    <lineage>
        <taxon>Bacteria</taxon>
        <taxon>Bacillati</taxon>
        <taxon>Actinomycetota</taxon>
        <taxon>Actinomycetes</taxon>
        <taxon>Micromonosporales</taxon>
        <taxon>Micromonosporaceae</taxon>
        <taxon>Luedemannella</taxon>
    </lineage>
</organism>
<sequence length="256" mass="26863">MVRIPHVTGRSDATATKDENADGVVDSRDDAIAADRAEQIDDRTERRLVRGRRDGTADVAAPVDTSAREPLVTDRVAGTVDDRDATGRLTPVDERATVDERTATGRFTPVDGRTTVDEPTATGRVAPVTTEPDTDDDTTPAVEPRGPRPRASLFATLGLLVGVVAAATVLTGVLADFGIALGVIGALFSLGGFSATARRHVAGRFDAVLGFFLSLAAVVLGVLAVTNSLSWLSLDTDTIPAVHTWLHDQWTALTGG</sequence>
<feature type="transmembrane region" description="Helical" evidence="2">
    <location>
        <begin position="177"/>
        <end position="195"/>
    </location>
</feature>
<dbReference type="EMBL" id="BAAALS010000007">
    <property type="protein sequence ID" value="GAA1747593.1"/>
    <property type="molecule type" value="Genomic_DNA"/>
</dbReference>
<evidence type="ECO:0000256" key="1">
    <source>
        <dbReference type="SAM" id="MobiDB-lite"/>
    </source>
</evidence>
<evidence type="ECO:0000313" key="3">
    <source>
        <dbReference type="EMBL" id="GAA1747593.1"/>
    </source>
</evidence>